<protein>
    <submittedName>
        <fullName evidence="1">Uncharacterized protein</fullName>
    </submittedName>
</protein>
<reference evidence="1" key="1">
    <citation type="submission" date="2018-02" db="EMBL/GenBank/DDBJ databases">
        <title>Rhizophora mucronata_Transcriptome.</title>
        <authorList>
            <person name="Meera S.P."/>
            <person name="Sreeshan A."/>
            <person name="Augustine A."/>
        </authorList>
    </citation>
    <scope>NUCLEOTIDE SEQUENCE</scope>
    <source>
        <tissue evidence="1">Leaf</tissue>
    </source>
</reference>
<sequence length="27" mass="3115">MGNILPQKCIKLLIKCVFLLLVQLNCR</sequence>
<accession>A0A2P2QCE2</accession>
<name>A0A2P2QCE2_RHIMU</name>
<proteinExistence type="predicted"/>
<dbReference type="EMBL" id="GGEC01084115">
    <property type="protein sequence ID" value="MBX64599.1"/>
    <property type="molecule type" value="Transcribed_RNA"/>
</dbReference>
<evidence type="ECO:0000313" key="1">
    <source>
        <dbReference type="EMBL" id="MBX64599.1"/>
    </source>
</evidence>
<organism evidence="1">
    <name type="scientific">Rhizophora mucronata</name>
    <name type="common">Asiatic mangrove</name>
    <dbReference type="NCBI Taxonomy" id="61149"/>
    <lineage>
        <taxon>Eukaryota</taxon>
        <taxon>Viridiplantae</taxon>
        <taxon>Streptophyta</taxon>
        <taxon>Embryophyta</taxon>
        <taxon>Tracheophyta</taxon>
        <taxon>Spermatophyta</taxon>
        <taxon>Magnoliopsida</taxon>
        <taxon>eudicotyledons</taxon>
        <taxon>Gunneridae</taxon>
        <taxon>Pentapetalae</taxon>
        <taxon>rosids</taxon>
        <taxon>fabids</taxon>
        <taxon>Malpighiales</taxon>
        <taxon>Rhizophoraceae</taxon>
        <taxon>Rhizophora</taxon>
    </lineage>
</organism>
<dbReference type="AlphaFoldDB" id="A0A2P2QCE2"/>